<name>A0AAE0L204_9CHLO</name>
<evidence type="ECO:0000313" key="4">
    <source>
        <dbReference type="EMBL" id="KAK3268805.1"/>
    </source>
</evidence>
<evidence type="ECO:0000313" key="5">
    <source>
        <dbReference type="Proteomes" id="UP001190700"/>
    </source>
</evidence>
<dbReference type="GO" id="GO:0015074">
    <property type="term" value="P:DNA integration"/>
    <property type="evidence" value="ECO:0007669"/>
    <property type="project" value="InterPro"/>
</dbReference>
<dbReference type="AlphaFoldDB" id="A0AAE0L204"/>
<protein>
    <recommendedName>
        <fullName evidence="6">Reverse transcriptase domain-containing protein</fullName>
    </recommendedName>
</protein>
<dbReference type="InterPro" id="IPR043502">
    <property type="entry name" value="DNA/RNA_pol_sf"/>
</dbReference>
<comment type="caution">
    <text evidence="4">The sequence shown here is derived from an EMBL/GenBank/DDBJ whole genome shotgun (WGS) entry which is preliminary data.</text>
</comment>
<dbReference type="InterPro" id="IPR011010">
    <property type="entry name" value="DNA_brk_join_enz"/>
</dbReference>
<gene>
    <name evidence="4" type="ORF">CYMTET_22712</name>
</gene>
<dbReference type="EMBL" id="LGRX02011571">
    <property type="protein sequence ID" value="KAK3268805.1"/>
    <property type="molecule type" value="Genomic_DNA"/>
</dbReference>
<dbReference type="InterPro" id="IPR043128">
    <property type="entry name" value="Rev_trsase/Diguanyl_cyclase"/>
</dbReference>
<dbReference type="InterPro" id="IPR013762">
    <property type="entry name" value="Integrase-like_cat_sf"/>
</dbReference>
<sequence length="1070" mass="115644">MVEKGSSDGGTEREETTDRDQPEVTREPDAEMEEAAAKAVSQGGGTAQKVHAGSDGLVTDFVLTKWLKEFDTQKAKAVINTHAEASAKVLTFRDRQGGKGKASLVGGAGKAGANSEVMGWISKGAKMRWIDKAPEPFDHGVSSVDATPPQLEWMAAETEGCLKTSAWVRAKRRRHVSRVFLVPKPGTNKWRLVMDFRWLNAHCVNSRYKMETLKNFRRLTKPDDWCFSFDLQDGYHVVGIDPAFQEYMQFDVWGGAVPVRGPSIRWNDSPRMFVKVMKVLEECLRSPRSAADRQEVRKLQSGGKVRRRWAVRRRAGGCGREEHQQGPRVLSYMDDFLVPLGSRIEALAALELASRVLVRAERGEGAVGADAAGGAPRAGGGPQGGTVPRDAGKAAEDSAAGQGASQRGVEAATVALSSEACTVRRALTVGVPGSASGETVPQEAALRDLHQAGVGSEGEARAVGVERHRVVAPAAGPESVERSQDLAESDEGEATHRLLPVCVGRVLKLKHAVRGFWSNELRHLHITHMELEAVYKTVQSFLRELTGKVVHLHCDNQAVVAMLSHFASRNPELMGRMWRLWILLDLNGIELQARCAATVVAPYWPGQMGFQQLEALADKVVLLPGLLHSQQAGTFRAARGLKLGRRHVPHPCLPVSHYPQVVSRAAEHTPDGGLVPGCRVKVYWPVDDDWYVGTVGGTGADGLTHAAYDDGDQEDLDMSKERYEVIPVAVQKLPHGAGGADAGGSIGQQDGGQLLYCKNYRPKAQAFMQVCVAEGRQWLPATKATVRLYIAHLLAKRKVQAASMQPYLSAINNYHEDMGYSGPAKGRGVSRVVKGMSSLQMQAPDAAGEERTVRTWLPARHVSAVHAHRLGLQPVGRSETELLRACAYVVFAFVTFGRPDTGVSMLRAHISIADGIVSVVLHREKGRAHARLERRLTIPAAAGSEGRGSSWGLPWERGKLRSAQANDWVQLALAELGCVPPEGGHFSGHSTRKGACTYARAIGTALERCCFLGGWSQLSSAIHSYIDPTSTWRGASEGDLQSGVSEPQSGFGACSIVGCGFVISPPGGST</sequence>
<dbReference type="PANTHER" id="PTHR33050">
    <property type="entry name" value="REVERSE TRANSCRIPTASE DOMAIN-CONTAINING PROTEIN"/>
    <property type="match status" value="1"/>
</dbReference>
<keyword evidence="5" id="KW-1185">Reference proteome</keyword>
<evidence type="ECO:0008006" key="6">
    <source>
        <dbReference type="Google" id="ProtNLM"/>
    </source>
</evidence>
<dbReference type="Gene3D" id="3.30.70.270">
    <property type="match status" value="1"/>
</dbReference>
<dbReference type="InterPro" id="IPR052055">
    <property type="entry name" value="Hepadnavirus_pol/RT"/>
</dbReference>
<dbReference type="Gene3D" id="2.30.30.140">
    <property type="match status" value="1"/>
</dbReference>
<evidence type="ECO:0000256" key="2">
    <source>
        <dbReference type="ARBA" id="ARBA00023172"/>
    </source>
</evidence>
<dbReference type="Gene3D" id="1.10.443.10">
    <property type="entry name" value="Intergrase catalytic core"/>
    <property type="match status" value="1"/>
</dbReference>
<dbReference type="CDD" id="cd20404">
    <property type="entry name" value="Tudor_Agenet_AtEML-like"/>
    <property type="match status" value="1"/>
</dbReference>
<dbReference type="SUPFAM" id="SSF56349">
    <property type="entry name" value="DNA breaking-rejoining enzymes"/>
    <property type="match status" value="1"/>
</dbReference>
<dbReference type="InterPro" id="IPR010998">
    <property type="entry name" value="Integrase_recombinase_N"/>
</dbReference>
<dbReference type="GO" id="GO:0006310">
    <property type="term" value="P:DNA recombination"/>
    <property type="evidence" value="ECO:0007669"/>
    <property type="project" value="UniProtKB-KW"/>
</dbReference>
<dbReference type="PANTHER" id="PTHR33050:SF7">
    <property type="entry name" value="RIBONUCLEASE H"/>
    <property type="match status" value="1"/>
</dbReference>
<accession>A0AAE0L204</accession>
<dbReference type="SUPFAM" id="SSF56672">
    <property type="entry name" value="DNA/RNA polymerases"/>
    <property type="match status" value="1"/>
</dbReference>
<dbReference type="SUPFAM" id="SSF47823">
    <property type="entry name" value="lambda integrase-like, N-terminal domain"/>
    <property type="match status" value="1"/>
</dbReference>
<dbReference type="Gene3D" id="1.10.150.130">
    <property type="match status" value="1"/>
</dbReference>
<feature type="region of interest" description="Disordered" evidence="3">
    <location>
        <begin position="1"/>
        <end position="51"/>
    </location>
</feature>
<organism evidence="4 5">
    <name type="scientific">Cymbomonas tetramitiformis</name>
    <dbReference type="NCBI Taxonomy" id="36881"/>
    <lineage>
        <taxon>Eukaryota</taxon>
        <taxon>Viridiplantae</taxon>
        <taxon>Chlorophyta</taxon>
        <taxon>Pyramimonadophyceae</taxon>
        <taxon>Pyramimonadales</taxon>
        <taxon>Pyramimonadaceae</taxon>
        <taxon>Cymbomonas</taxon>
    </lineage>
</organism>
<feature type="region of interest" description="Disordered" evidence="3">
    <location>
        <begin position="366"/>
        <end position="406"/>
    </location>
</feature>
<dbReference type="Proteomes" id="UP001190700">
    <property type="component" value="Unassembled WGS sequence"/>
</dbReference>
<dbReference type="GO" id="GO:0003677">
    <property type="term" value="F:DNA binding"/>
    <property type="evidence" value="ECO:0007669"/>
    <property type="project" value="UniProtKB-KW"/>
</dbReference>
<dbReference type="Gene3D" id="3.10.10.10">
    <property type="entry name" value="HIV Type 1 Reverse Transcriptase, subunit A, domain 1"/>
    <property type="match status" value="1"/>
</dbReference>
<reference evidence="4 5" key="1">
    <citation type="journal article" date="2015" name="Genome Biol. Evol.">
        <title>Comparative Genomics of a Bacterivorous Green Alga Reveals Evolutionary Causalities and Consequences of Phago-Mixotrophic Mode of Nutrition.</title>
        <authorList>
            <person name="Burns J.A."/>
            <person name="Paasch A."/>
            <person name="Narechania A."/>
            <person name="Kim E."/>
        </authorList>
    </citation>
    <scope>NUCLEOTIDE SEQUENCE [LARGE SCALE GENOMIC DNA]</scope>
    <source>
        <strain evidence="4 5">PLY_AMNH</strain>
    </source>
</reference>
<keyword evidence="2" id="KW-0233">DNA recombination</keyword>
<keyword evidence="1" id="KW-0238">DNA-binding</keyword>
<evidence type="ECO:0000256" key="3">
    <source>
        <dbReference type="SAM" id="MobiDB-lite"/>
    </source>
</evidence>
<evidence type="ECO:0000256" key="1">
    <source>
        <dbReference type="ARBA" id="ARBA00023125"/>
    </source>
</evidence>
<proteinExistence type="predicted"/>
<dbReference type="CDD" id="cd09275">
    <property type="entry name" value="RNase_HI_RT_DIRS1"/>
    <property type="match status" value="1"/>
</dbReference>
<feature type="compositionally biased region" description="Basic and acidic residues" evidence="3">
    <location>
        <begin position="1"/>
        <end position="29"/>
    </location>
</feature>